<gene>
    <name evidence="5" type="ORF">MNBD_GAMMA15-4</name>
</gene>
<name>A0A3B0YAH3_9ZZZZ</name>
<dbReference type="InterPro" id="IPR012827">
    <property type="entry name" value="Hemerythrin_metal-bd"/>
</dbReference>
<dbReference type="InterPro" id="IPR016131">
    <property type="entry name" value="Haemerythrin_Fe_BS"/>
</dbReference>
<evidence type="ECO:0000256" key="1">
    <source>
        <dbReference type="ARBA" id="ARBA00010587"/>
    </source>
</evidence>
<dbReference type="NCBIfam" id="TIGR02481">
    <property type="entry name" value="hemeryth_dom"/>
    <property type="match status" value="1"/>
</dbReference>
<dbReference type="AlphaFoldDB" id="A0A3B0YAH3"/>
<reference evidence="5" key="1">
    <citation type="submission" date="2018-06" db="EMBL/GenBank/DDBJ databases">
        <authorList>
            <person name="Zhirakovskaya E."/>
        </authorList>
    </citation>
    <scope>NUCLEOTIDE SEQUENCE</scope>
</reference>
<evidence type="ECO:0000256" key="2">
    <source>
        <dbReference type="ARBA" id="ARBA00022723"/>
    </source>
</evidence>
<dbReference type="Pfam" id="PF01814">
    <property type="entry name" value="Hemerythrin"/>
    <property type="match status" value="1"/>
</dbReference>
<keyword evidence="3" id="KW-0408">Iron</keyword>
<dbReference type="SUPFAM" id="SSF47188">
    <property type="entry name" value="Hemerythrin-like"/>
    <property type="match status" value="1"/>
</dbReference>
<protein>
    <recommendedName>
        <fullName evidence="4">Hemerythrin-like domain-containing protein</fullName>
    </recommendedName>
</protein>
<dbReference type="GO" id="GO:0046872">
    <property type="term" value="F:metal ion binding"/>
    <property type="evidence" value="ECO:0007669"/>
    <property type="project" value="UniProtKB-KW"/>
</dbReference>
<dbReference type="PANTHER" id="PTHR37164:SF1">
    <property type="entry name" value="BACTERIOHEMERYTHRIN"/>
    <property type="match status" value="1"/>
</dbReference>
<dbReference type="InterPro" id="IPR035938">
    <property type="entry name" value="Hemerythrin-like_sf"/>
</dbReference>
<comment type="similarity">
    <text evidence="1">Belongs to the hemerythrin family.</text>
</comment>
<dbReference type="PROSITE" id="PS00550">
    <property type="entry name" value="HEMERYTHRINS"/>
    <property type="match status" value="1"/>
</dbReference>
<dbReference type="EMBL" id="UOFN01000022">
    <property type="protein sequence ID" value="VAW73790.1"/>
    <property type="molecule type" value="Genomic_DNA"/>
</dbReference>
<dbReference type="CDD" id="cd12107">
    <property type="entry name" value="Hemerythrin"/>
    <property type="match status" value="1"/>
</dbReference>
<accession>A0A3B0YAH3</accession>
<dbReference type="InterPro" id="IPR012312">
    <property type="entry name" value="Hemerythrin-like"/>
</dbReference>
<keyword evidence="2" id="KW-0479">Metal-binding</keyword>
<evidence type="ECO:0000256" key="3">
    <source>
        <dbReference type="ARBA" id="ARBA00023004"/>
    </source>
</evidence>
<evidence type="ECO:0000313" key="5">
    <source>
        <dbReference type="EMBL" id="VAW73790.1"/>
    </source>
</evidence>
<organism evidence="5">
    <name type="scientific">hydrothermal vent metagenome</name>
    <dbReference type="NCBI Taxonomy" id="652676"/>
    <lineage>
        <taxon>unclassified sequences</taxon>
        <taxon>metagenomes</taxon>
        <taxon>ecological metagenomes</taxon>
    </lineage>
</organism>
<evidence type="ECO:0000259" key="4">
    <source>
        <dbReference type="Pfam" id="PF01814"/>
    </source>
</evidence>
<dbReference type="Gene3D" id="1.20.120.50">
    <property type="entry name" value="Hemerythrin-like"/>
    <property type="match status" value="1"/>
</dbReference>
<dbReference type="PANTHER" id="PTHR37164">
    <property type="entry name" value="BACTERIOHEMERYTHRIN"/>
    <property type="match status" value="1"/>
</dbReference>
<feature type="domain" description="Hemerythrin-like" evidence="4">
    <location>
        <begin position="13"/>
        <end position="123"/>
    </location>
</feature>
<proteinExistence type="inferred from homology"/>
<dbReference type="InterPro" id="IPR050669">
    <property type="entry name" value="Hemerythrin"/>
</dbReference>
<sequence>MEDFLTGCEGWLTGIEILDAQHVELAACIGEVADACHSAKKKPGLLDMVNNLYRRTKKHFEYEEAVMREVGYPEFSAHQREHIMLLAELKLAINRGGGADEIIMNSEMVRELKVWFMAHIKHSDCRFSAYISHRKLASKINLISPKKTLDL</sequence>